<evidence type="ECO:0000313" key="2">
    <source>
        <dbReference type="EMBL" id="OJX60853.1"/>
    </source>
</evidence>
<dbReference type="Proteomes" id="UP000184233">
    <property type="component" value="Unassembled WGS sequence"/>
</dbReference>
<feature type="chain" id="PRO_5012137887" description="Secreted protein" evidence="1">
    <location>
        <begin position="22"/>
        <end position="80"/>
    </location>
</feature>
<accession>A0A1M3L5M4</accession>
<organism evidence="2 3">
    <name type="scientific">Candidatus Kapaibacterium thiocyanatum</name>
    <dbReference type="NCBI Taxonomy" id="1895771"/>
    <lineage>
        <taxon>Bacteria</taxon>
        <taxon>Pseudomonadati</taxon>
        <taxon>Candidatus Kapaibacteriota</taxon>
        <taxon>Candidatus Kapaibacteriia</taxon>
        <taxon>Candidatus Kapaibacteriales</taxon>
        <taxon>Candidatus Kapaibacteriaceae</taxon>
        <taxon>Candidatus Kapaibacterium</taxon>
    </lineage>
</organism>
<dbReference type="AlphaFoldDB" id="A0A1M3L5M4"/>
<feature type="signal peptide" evidence="1">
    <location>
        <begin position="1"/>
        <end position="21"/>
    </location>
</feature>
<evidence type="ECO:0000313" key="3">
    <source>
        <dbReference type="Proteomes" id="UP000184233"/>
    </source>
</evidence>
<comment type="caution">
    <text evidence="2">The sequence shown here is derived from an EMBL/GenBank/DDBJ whole genome shotgun (WGS) entry which is preliminary data.</text>
</comment>
<name>A0A1M3L5M4_9BACT</name>
<dbReference type="EMBL" id="MKVH01000003">
    <property type="protein sequence ID" value="OJX60853.1"/>
    <property type="molecule type" value="Genomic_DNA"/>
</dbReference>
<proteinExistence type="predicted"/>
<gene>
    <name evidence="2" type="ORF">BGO89_04630</name>
</gene>
<evidence type="ECO:0008006" key="4">
    <source>
        <dbReference type="Google" id="ProtNLM"/>
    </source>
</evidence>
<protein>
    <recommendedName>
        <fullName evidence="4">Secreted protein</fullName>
    </recommendedName>
</protein>
<sequence length="80" mass="8894">MKHVRIPCLCICLLAVCRLGAQPFILTSFVYPDGCSNTWTQVQGFVQFPCPGPPACSTVVMADYHWRYGCREVADIKILG</sequence>
<keyword evidence="1" id="KW-0732">Signal</keyword>
<evidence type="ECO:0000256" key="1">
    <source>
        <dbReference type="SAM" id="SignalP"/>
    </source>
</evidence>
<reference evidence="2 3" key="1">
    <citation type="submission" date="2016-09" db="EMBL/GenBank/DDBJ databases">
        <title>Genome-resolved meta-omics ties microbial dynamics to process performance in biotechnology for thiocyanate degradation.</title>
        <authorList>
            <person name="Kantor R.S."/>
            <person name="Huddy R.J."/>
            <person name="Iyer R."/>
            <person name="Thomas B.C."/>
            <person name="Brown C.T."/>
            <person name="Anantharaman K."/>
            <person name="Tringe S."/>
            <person name="Hettich R.L."/>
            <person name="Harrison S.T."/>
            <person name="Banfield J.F."/>
        </authorList>
    </citation>
    <scope>NUCLEOTIDE SEQUENCE [LARGE SCALE GENOMIC DNA]</scope>
    <source>
        <strain evidence="2">59-99</strain>
    </source>
</reference>